<name>A0A6A5S7E8_9PLEO</name>
<evidence type="ECO:0000313" key="1">
    <source>
        <dbReference type="EMBL" id="KAF1935709.1"/>
    </source>
</evidence>
<proteinExistence type="predicted"/>
<protein>
    <submittedName>
        <fullName evidence="1">Uncharacterized protein</fullName>
    </submittedName>
</protein>
<organism evidence="1 2">
    <name type="scientific">Clathrospora elynae</name>
    <dbReference type="NCBI Taxonomy" id="706981"/>
    <lineage>
        <taxon>Eukaryota</taxon>
        <taxon>Fungi</taxon>
        <taxon>Dikarya</taxon>
        <taxon>Ascomycota</taxon>
        <taxon>Pezizomycotina</taxon>
        <taxon>Dothideomycetes</taxon>
        <taxon>Pleosporomycetidae</taxon>
        <taxon>Pleosporales</taxon>
        <taxon>Diademaceae</taxon>
        <taxon>Clathrospora</taxon>
    </lineage>
</organism>
<keyword evidence="2" id="KW-1185">Reference proteome</keyword>
<reference evidence="1" key="1">
    <citation type="journal article" date="2020" name="Stud. Mycol.">
        <title>101 Dothideomycetes genomes: a test case for predicting lifestyles and emergence of pathogens.</title>
        <authorList>
            <person name="Haridas S."/>
            <person name="Albert R."/>
            <person name="Binder M."/>
            <person name="Bloem J."/>
            <person name="Labutti K."/>
            <person name="Salamov A."/>
            <person name="Andreopoulos B."/>
            <person name="Baker S."/>
            <person name="Barry K."/>
            <person name="Bills G."/>
            <person name="Bluhm B."/>
            <person name="Cannon C."/>
            <person name="Castanera R."/>
            <person name="Culley D."/>
            <person name="Daum C."/>
            <person name="Ezra D."/>
            <person name="Gonzalez J."/>
            <person name="Henrissat B."/>
            <person name="Kuo A."/>
            <person name="Liang C."/>
            <person name="Lipzen A."/>
            <person name="Lutzoni F."/>
            <person name="Magnuson J."/>
            <person name="Mondo S."/>
            <person name="Nolan M."/>
            <person name="Ohm R."/>
            <person name="Pangilinan J."/>
            <person name="Park H.-J."/>
            <person name="Ramirez L."/>
            <person name="Alfaro M."/>
            <person name="Sun H."/>
            <person name="Tritt A."/>
            <person name="Yoshinaga Y."/>
            <person name="Zwiers L.-H."/>
            <person name="Turgeon B."/>
            <person name="Goodwin S."/>
            <person name="Spatafora J."/>
            <person name="Crous P."/>
            <person name="Grigoriev I."/>
        </authorList>
    </citation>
    <scope>NUCLEOTIDE SEQUENCE</scope>
    <source>
        <strain evidence="1">CBS 161.51</strain>
    </source>
</reference>
<gene>
    <name evidence="1" type="ORF">EJ02DRAFT_360917</name>
</gene>
<accession>A0A6A5S7E8</accession>
<dbReference type="EMBL" id="ML976242">
    <property type="protein sequence ID" value="KAF1935709.1"/>
    <property type="molecule type" value="Genomic_DNA"/>
</dbReference>
<evidence type="ECO:0000313" key="2">
    <source>
        <dbReference type="Proteomes" id="UP000800038"/>
    </source>
</evidence>
<dbReference type="OrthoDB" id="3927820at2759"/>
<dbReference type="AlphaFoldDB" id="A0A6A5S7E8"/>
<sequence>MPTPERNRYSNKESVKVNAGLDFGGFVDANGPGAETSDNQWTSNRPVMDMDFSLLTLPPVVPEAKSTIEQLVVRLLDPPPHAFPHGTLSIQWVIGAVGMAHLAFRNRDERYVLGQDSGLRNQGLGLGIPVAYLEWLCGDEEATSSEQGMCLTRAFFMELER</sequence>
<dbReference type="Proteomes" id="UP000800038">
    <property type="component" value="Unassembled WGS sequence"/>
</dbReference>